<dbReference type="PROSITE" id="PS50858">
    <property type="entry name" value="BSD"/>
    <property type="match status" value="1"/>
</dbReference>
<evidence type="ECO:0000256" key="1">
    <source>
        <dbReference type="ARBA" id="ARBA00004123"/>
    </source>
</evidence>
<reference evidence="9" key="2">
    <citation type="submission" date="2021-04" db="EMBL/GenBank/DDBJ databases">
        <authorList>
            <person name="Podell S."/>
        </authorList>
    </citation>
    <scope>NUCLEOTIDE SEQUENCE</scope>
    <source>
        <strain evidence="9">Hildebrandi</strain>
    </source>
</reference>
<dbReference type="InterPro" id="IPR005607">
    <property type="entry name" value="BSD_dom"/>
</dbReference>
<sequence length="689" mass="76215">MVEQSRSSSFQPVLYKKSEGTLDLNENGLKYLSSTRNDKETSDTDVSVPWQKILKHQVSPAGHPKSLMKIVLVEGAGKPMTFQFSNRPDLEKARKDISQRLQYFRSQHGSLSSPTSLSGTKRRHSDIKSPVSSTPVALVGRTTATSFGELDPTSLAVTRSSLLARNPTLRAQHQYLVEESKTVEEEDFWKTHQDLLEEEYARIAGITMAGTSSLLQSHLSTLTGRITLGVEEMRQIFILYPAVHKAYEEKVPLELSDEQFWRKYLESEYFHRDRGKIGAASRRKGDASSSGGNGVSGSSGKKAEEARAAAVGTDDLFSRYDQKLRETGQLEDGVFGSGTSGNGDVGSADGSRHKRWGTKLAVGQFDLASTFETERGKLLEGPRDHHPIDTEDDGKGAKVIQKYNRHWAMVLNPEEAVAGCNLMEVARKSVEDTIPNDNDAKAGGGIDDEMQRLVGFANSSNQEANHALGIGESDEYETLTLKNIELYHSGRTASYTAGAAGETEMDDIRKKSAIFSKTIVNKMTALASGQQSVVNSVEQTQLEDSFPPLALGRDLMKALTNKMVNDSKTDADTLEVIIALPEDFKKRLHLYFRRASELLRHFFGLKRLAECNPENRDYDQKLQKIVKGMEAIYRDMEQMRLEMNESGSLGVIMRKMVLQIMEQLNHAFKVSSSTGGGSSGGGFVTVEEF</sequence>
<evidence type="ECO:0000259" key="8">
    <source>
        <dbReference type="PROSITE" id="PS50858"/>
    </source>
</evidence>
<evidence type="ECO:0000313" key="9">
    <source>
        <dbReference type="EMBL" id="KAG7367043.1"/>
    </source>
</evidence>
<dbReference type="EMBL" id="JAGRRH010000007">
    <property type="protein sequence ID" value="KAG7367043.1"/>
    <property type="molecule type" value="Genomic_DNA"/>
</dbReference>
<keyword evidence="10" id="KW-1185">Reference proteome</keyword>
<evidence type="ECO:0000256" key="2">
    <source>
        <dbReference type="ARBA" id="ARBA00009448"/>
    </source>
</evidence>
<organism evidence="9 10">
    <name type="scientific">Nitzschia inconspicua</name>
    <dbReference type="NCBI Taxonomy" id="303405"/>
    <lineage>
        <taxon>Eukaryota</taxon>
        <taxon>Sar</taxon>
        <taxon>Stramenopiles</taxon>
        <taxon>Ochrophyta</taxon>
        <taxon>Bacillariophyta</taxon>
        <taxon>Bacillariophyceae</taxon>
        <taxon>Bacillariophycidae</taxon>
        <taxon>Bacillariales</taxon>
        <taxon>Bacillariaceae</taxon>
        <taxon>Nitzschia</taxon>
    </lineage>
</organism>
<comment type="subcellular location">
    <subcellularLocation>
        <location evidence="1">Nucleus</location>
    </subcellularLocation>
</comment>
<feature type="region of interest" description="Disordered" evidence="7">
    <location>
        <begin position="328"/>
        <end position="352"/>
    </location>
</feature>
<evidence type="ECO:0000256" key="6">
    <source>
        <dbReference type="ARBA" id="ARBA00023242"/>
    </source>
</evidence>
<reference evidence="9" key="1">
    <citation type="journal article" date="2021" name="Sci. Rep.">
        <title>Diploid genomic architecture of Nitzschia inconspicua, an elite biomass production diatom.</title>
        <authorList>
            <person name="Oliver A."/>
            <person name="Podell S."/>
            <person name="Pinowska A."/>
            <person name="Traller J.C."/>
            <person name="Smith S.R."/>
            <person name="McClure R."/>
            <person name="Beliaev A."/>
            <person name="Bohutskyi P."/>
            <person name="Hill E.A."/>
            <person name="Rabines A."/>
            <person name="Zheng H."/>
            <person name="Allen L.Z."/>
            <person name="Kuo A."/>
            <person name="Grigoriev I.V."/>
            <person name="Allen A.E."/>
            <person name="Hazlebeck D."/>
            <person name="Allen E.E."/>
        </authorList>
    </citation>
    <scope>NUCLEOTIDE SEQUENCE</scope>
    <source>
        <strain evidence="9">Hildebrandi</strain>
    </source>
</reference>
<evidence type="ECO:0000256" key="3">
    <source>
        <dbReference type="ARBA" id="ARBA00022737"/>
    </source>
</evidence>
<dbReference type="InterPro" id="IPR027079">
    <property type="entry name" value="Tfb1/GTF2H1"/>
</dbReference>
<feature type="region of interest" description="Disordered" evidence="7">
    <location>
        <begin position="280"/>
        <end position="307"/>
    </location>
</feature>
<dbReference type="CDD" id="cd13229">
    <property type="entry name" value="PH_TFIIH"/>
    <property type="match status" value="1"/>
</dbReference>
<dbReference type="AlphaFoldDB" id="A0A9K3LRA0"/>
<feature type="compositionally biased region" description="Gly residues" evidence="7">
    <location>
        <begin position="335"/>
        <end position="344"/>
    </location>
</feature>
<evidence type="ECO:0000256" key="4">
    <source>
        <dbReference type="ARBA" id="ARBA00023015"/>
    </source>
</evidence>
<dbReference type="GO" id="GO:0006289">
    <property type="term" value="P:nucleotide-excision repair"/>
    <property type="evidence" value="ECO:0007669"/>
    <property type="project" value="InterPro"/>
</dbReference>
<comment type="similarity">
    <text evidence="2">Belongs to the TFB1 family.</text>
</comment>
<dbReference type="GO" id="GO:0000439">
    <property type="term" value="C:transcription factor TFIIH core complex"/>
    <property type="evidence" value="ECO:0007669"/>
    <property type="project" value="InterPro"/>
</dbReference>
<name>A0A9K3LRA0_9STRA</name>
<evidence type="ECO:0000256" key="5">
    <source>
        <dbReference type="ARBA" id="ARBA00023163"/>
    </source>
</evidence>
<evidence type="ECO:0000256" key="7">
    <source>
        <dbReference type="SAM" id="MobiDB-lite"/>
    </source>
</evidence>
<keyword evidence="3" id="KW-0677">Repeat</keyword>
<comment type="caution">
    <text evidence="9">The sequence shown here is derived from an EMBL/GenBank/DDBJ whole genome shotgun (WGS) entry which is preliminary data.</text>
</comment>
<feature type="domain" description="BSD" evidence="8">
    <location>
        <begin position="231"/>
        <end position="272"/>
    </location>
</feature>
<dbReference type="Proteomes" id="UP000693970">
    <property type="component" value="Unassembled WGS sequence"/>
</dbReference>
<keyword evidence="6" id="KW-0539">Nucleus</keyword>
<proteinExistence type="inferred from homology"/>
<dbReference type="Pfam" id="PF08567">
    <property type="entry name" value="PH_TFIIH"/>
    <property type="match status" value="1"/>
</dbReference>
<protein>
    <submittedName>
        <fullName evidence="9">TFIIH p62 subunit</fullName>
    </submittedName>
</protein>
<gene>
    <name evidence="9" type="ORF">IV203_029713</name>
</gene>
<dbReference type="GO" id="GO:0006351">
    <property type="term" value="P:DNA-templated transcription"/>
    <property type="evidence" value="ECO:0007669"/>
    <property type="project" value="InterPro"/>
</dbReference>
<keyword evidence="5" id="KW-0804">Transcription</keyword>
<accession>A0A9K3LRA0</accession>
<keyword evidence="4" id="KW-0805">Transcription regulation</keyword>
<dbReference type="PANTHER" id="PTHR12856">
    <property type="entry name" value="TRANSCRIPTION INITIATION FACTOR IIH-RELATED"/>
    <property type="match status" value="1"/>
</dbReference>
<dbReference type="Pfam" id="PF03909">
    <property type="entry name" value="BSD"/>
    <property type="match status" value="1"/>
</dbReference>
<dbReference type="InterPro" id="IPR013876">
    <property type="entry name" value="TFIIH_BTF_p62_N"/>
</dbReference>
<feature type="region of interest" description="Disordered" evidence="7">
    <location>
        <begin position="105"/>
        <end position="134"/>
    </location>
</feature>
<feature type="compositionally biased region" description="Low complexity" evidence="7">
    <location>
        <begin position="109"/>
        <end position="119"/>
    </location>
</feature>
<dbReference type="SMART" id="SM00751">
    <property type="entry name" value="BSD"/>
    <property type="match status" value="1"/>
</dbReference>
<dbReference type="OrthoDB" id="360521at2759"/>
<evidence type="ECO:0000313" key="10">
    <source>
        <dbReference type="Proteomes" id="UP000693970"/>
    </source>
</evidence>